<evidence type="ECO:0000256" key="1">
    <source>
        <dbReference type="ARBA" id="ARBA00011482"/>
    </source>
</evidence>
<dbReference type="OMA" id="CHEFWNC"/>
<dbReference type="GO" id="GO:0008270">
    <property type="term" value="F:zinc ion binding"/>
    <property type="evidence" value="ECO:0007669"/>
    <property type="project" value="UniProtKB-KW"/>
</dbReference>
<reference evidence="11" key="3">
    <citation type="submission" date="2025-09" db="UniProtKB">
        <authorList>
            <consortium name="Ensembl"/>
        </authorList>
    </citation>
    <scope>IDENTIFICATION</scope>
</reference>
<name>A0A3P8X6N7_CYNSE</name>
<keyword evidence="9" id="KW-1133">Transmembrane helix</keyword>
<dbReference type="PANTHER" id="PTHR46675">
    <property type="entry name" value="E3 UBIQUITIN-PROTEIN LIGASE RNF182"/>
    <property type="match status" value="1"/>
</dbReference>
<dbReference type="FunCoup" id="A0A3P8X6N7">
    <property type="interactions" value="91"/>
</dbReference>
<evidence type="ECO:0000259" key="10">
    <source>
        <dbReference type="PROSITE" id="PS50089"/>
    </source>
</evidence>
<evidence type="ECO:0000313" key="11">
    <source>
        <dbReference type="Ensembl" id="ENSCSEP00000033505.1"/>
    </source>
</evidence>
<dbReference type="GO" id="GO:0004842">
    <property type="term" value="F:ubiquitin-protein transferase activity"/>
    <property type="evidence" value="ECO:0007669"/>
    <property type="project" value="TreeGrafter"/>
</dbReference>
<dbReference type="Proteomes" id="UP000265120">
    <property type="component" value="Chromosome 20"/>
</dbReference>
<reference evidence="11" key="2">
    <citation type="submission" date="2025-08" db="UniProtKB">
        <authorList>
            <consortium name="Ensembl"/>
        </authorList>
    </citation>
    <scope>IDENTIFICATION</scope>
</reference>
<evidence type="ECO:0000256" key="7">
    <source>
        <dbReference type="ARBA" id="ARBA00031239"/>
    </source>
</evidence>
<dbReference type="GO" id="GO:0005737">
    <property type="term" value="C:cytoplasm"/>
    <property type="evidence" value="ECO:0007669"/>
    <property type="project" value="TreeGrafter"/>
</dbReference>
<feature type="transmembrane region" description="Helical" evidence="9">
    <location>
        <begin position="170"/>
        <end position="191"/>
    </location>
</feature>
<keyword evidence="12" id="KW-1185">Reference proteome</keyword>
<feature type="domain" description="RING-type" evidence="10">
    <location>
        <begin position="15"/>
        <end position="63"/>
    </location>
</feature>
<dbReference type="InterPro" id="IPR017907">
    <property type="entry name" value="Znf_RING_CS"/>
</dbReference>
<comment type="subunit">
    <text evidence="1">Interacts with ATP6V0C.</text>
</comment>
<keyword evidence="3" id="KW-0479">Metal-binding</keyword>
<dbReference type="SMART" id="SM00184">
    <property type="entry name" value="RING"/>
    <property type="match status" value="1"/>
</dbReference>
<dbReference type="STRING" id="244447.ENSCSEP00000033505"/>
<dbReference type="PROSITE" id="PS50089">
    <property type="entry name" value="ZF_RING_2"/>
    <property type="match status" value="1"/>
</dbReference>
<sequence>DTLSTEEDFPEHLECRICYWTYSLGSRRPKVLGCGHRLCAKCLSKILVLGQASPDAVACPFCRSVTKLPGEAVKSFPDDRHLVSELNVLQESTTELLLSPERLSSLMSYSSIRSSPNFVVITIMEPPPPPPLPPPPPDYSRSSLSSRTSIRRRRSLWNCTSLVYQSSARALAWLLGLMYFSSLPTGVYLLLMQRTALGALLVSLVPASLVLVMVYGLVQCVFHEVWDCVTS</sequence>
<accession>A0A3P8X6N7</accession>
<dbReference type="Pfam" id="PF14634">
    <property type="entry name" value="zf-RING_5"/>
    <property type="match status" value="1"/>
</dbReference>
<proteinExistence type="predicted"/>
<dbReference type="GeneTree" id="ENSGT00730000111020"/>
<evidence type="ECO:0000256" key="3">
    <source>
        <dbReference type="ARBA" id="ARBA00022723"/>
    </source>
</evidence>
<dbReference type="SUPFAM" id="SSF57850">
    <property type="entry name" value="RING/U-box"/>
    <property type="match status" value="1"/>
</dbReference>
<dbReference type="PANTHER" id="PTHR46675:SF2">
    <property type="entry name" value="E3 UBIQUITIN-PROTEIN LIGASE RNF182"/>
    <property type="match status" value="1"/>
</dbReference>
<evidence type="ECO:0000256" key="4">
    <source>
        <dbReference type="ARBA" id="ARBA00022771"/>
    </source>
</evidence>
<keyword evidence="5" id="KW-0862">Zinc</keyword>
<evidence type="ECO:0000256" key="2">
    <source>
        <dbReference type="ARBA" id="ARBA00014050"/>
    </source>
</evidence>
<evidence type="ECO:0000256" key="5">
    <source>
        <dbReference type="ARBA" id="ARBA00022833"/>
    </source>
</evidence>
<keyword evidence="4 8" id="KW-0863">Zinc-finger</keyword>
<keyword evidence="9" id="KW-0472">Membrane</keyword>
<evidence type="ECO:0000256" key="8">
    <source>
        <dbReference type="PROSITE-ProRule" id="PRU00175"/>
    </source>
</evidence>
<dbReference type="PROSITE" id="PS00518">
    <property type="entry name" value="ZF_RING_1"/>
    <property type="match status" value="1"/>
</dbReference>
<protein>
    <recommendedName>
        <fullName evidence="2">E3 ubiquitin-protein ligase RNF182</fullName>
    </recommendedName>
    <alternativeName>
        <fullName evidence="7">RING finger protein 182</fullName>
    </alternativeName>
    <alternativeName>
        <fullName evidence="6">RING-type E3 ubiquitin transferase RNF182</fullName>
    </alternativeName>
</protein>
<organism evidence="11 12">
    <name type="scientific">Cynoglossus semilaevis</name>
    <name type="common">Tongue sole</name>
    <dbReference type="NCBI Taxonomy" id="244447"/>
    <lineage>
        <taxon>Eukaryota</taxon>
        <taxon>Metazoa</taxon>
        <taxon>Chordata</taxon>
        <taxon>Craniata</taxon>
        <taxon>Vertebrata</taxon>
        <taxon>Euteleostomi</taxon>
        <taxon>Actinopterygii</taxon>
        <taxon>Neopterygii</taxon>
        <taxon>Teleostei</taxon>
        <taxon>Neoteleostei</taxon>
        <taxon>Acanthomorphata</taxon>
        <taxon>Carangaria</taxon>
        <taxon>Pleuronectiformes</taxon>
        <taxon>Pleuronectoidei</taxon>
        <taxon>Cynoglossidae</taxon>
        <taxon>Cynoglossinae</taxon>
        <taxon>Cynoglossus</taxon>
    </lineage>
</organism>
<dbReference type="GO" id="GO:0016567">
    <property type="term" value="P:protein ubiquitination"/>
    <property type="evidence" value="ECO:0007669"/>
    <property type="project" value="UniProtKB-UniPathway"/>
</dbReference>
<dbReference type="Ensembl" id="ENSCSET00000033939.1">
    <property type="protein sequence ID" value="ENSCSEP00000033505.1"/>
    <property type="gene ID" value="ENSCSEG00000021502.1"/>
</dbReference>
<dbReference type="AlphaFoldDB" id="A0A3P8X6N7"/>
<feature type="transmembrane region" description="Helical" evidence="9">
    <location>
        <begin position="198"/>
        <end position="218"/>
    </location>
</feature>
<keyword evidence="9" id="KW-0812">Transmembrane</keyword>
<reference evidence="11 12" key="1">
    <citation type="journal article" date="2014" name="Nat. Genet.">
        <title>Whole-genome sequence of a flatfish provides insights into ZW sex chromosome evolution and adaptation to a benthic lifestyle.</title>
        <authorList>
            <person name="Chen S."/>
            <person name="Zhang G."/>
            <person name="Shao C."/>
            <person name="Huang Q."/>
            <person name="Liu G."/>
            <person name="Zhang P."/>
            <person name="Song W."/>
            <person name="An N."/>
            <person name="Chalopin D."/>
            <person name="Volff J.N."/>
            <person name="Hong Y."/>
            <person name="Li Q."/>
            <person name="Sha Z."/>
            <person name="Zhou H."/>
            <person name="Xie M."/>
            <person name="Yu Q."/>
            <person name="Liu Y."/>
            <person name="Xiang H."/>
            <person name="Wang N."/>
            <person name="Wu K."/>
            <person name="Yang C."/>
            <person name="Zhou Q."/>
            <person name="Liao X."/>
            <person name="Yang L."/>
            <person name="Hu Q."/>
            <person name="Zhang J."/>
            <person name="Meng L."/>
            <person name="Jin L."/>
            <person name="Tian Y."/>
            <person name="Lian J."/>
            <person name="Yang J."/>
            <person name="Miao G."/>
            <person name="Liu S."/>
            <person name="Liang Z."/>
            <person name="Yan F."/>
            <person name="Li Y."/>
            <person name="Sun B."/>
            <person name="Zhang H."/>
            <person name="Zhang J."/>
            <person name="Zhu Y."/>
            <person name="Du M."/>
            <person name="Zhao Y."/>
            <person name="Schartl M."/>
            <person name="Tang Q."/>
            <person name="Wang J."/>
        </authorList>
    </citation>
    <scope>NUCLEOTIDE SEQUENCE</scope>
</reference>
<evidence type="ECO:0000313" key="12">
    <source>
        <dbReference type="Proteomes" id="UP000265120"/>
    </source>
</evidence>
<evidence type="ECO:0000256" key="9">
    <source>
        <dbReference type="SAM" id="Phobius"/>
    </source>
</evidence>
<dbReference type="InterPro" id="IPR013083">
    <property type="entry name" value="Znf_RING/FYVE/PHD"/>
</dbReference>
<dbReference type="InParanoid" id="A0A3P8X6N7"/>
<dbReference type="InterPro" id="IPR001841">
    <property type="entry name" value="Znf_RING"/>
</dbReference>
<dbReference type="InterPro" id="IPR042285">
    <property type="entry name" value="RNF182"/>
</dbReference>
<evidence type="ECO:0000256" key="6">
    <source>
        <dbReference type="ARBA" id="ARBA00030086"/>
    </source>
</evidence>
<dbReference type="Gene3D" id="3.30.40.10">
    <property type="entry name" value="Zinc/RING finger domain, C3HC4 (zinc finger)"/>
    <property type="match status" value="1"/>
</dbReference>
<dbReference type="UniPathway" id="UPA00143"/>